<evidence type="ECO:0000313" key="3">
    <source>
        <dbReference type="Proteomes" id="UP001180845"/>
    </source>
</evidence>
<keyword evidence="3" id="KW-1185">Reference proteome</keyword>
<dbReference type="InterPro" id="IPR037401">
    <property type="entry name" value="SnoaL-like"/>
</dbReference>
<dbReference type="EMBL" id="JAVDXW010000001">
    <property type="protein sequence ID" value="MDR7303959.1"/>
    <property type="molecule type" value="Genomic_DNA"/>
</dbReference>
<feature type="domain" description="SnoaL-like" evidence="1">
    <location>
        <begin position="36"/>
        <end position="156"/>
    </location>
</feature>
<evidence type="ECO:0000259" key="1">
    <source>
        <dbReference type="Pfam" id="PF13577"/>
    </source>
</evidence>
<dbReference type="Gene3D" id="3.10.450.50">
    <property type="match status" value="1"/>
</dbReference>
<dbReference type="SUPFAM" id="SSF54427">
    <property type="entry name" value="NTF2-like"/>
    <property type="match status" value="1"/>
</dbReference>
<dbReference type="InterPro" id="IPR032710">
    <property type="entry name" value="NTF2-like_dom_sf"/>
</dbReference>
<dbReference type="CDD" id="cd00531">
    <property type="entry name" value="NTF2_like"/>
    <property type="match status" value="1"/>
</dbReference>
<evidence type="ECO:0000313" key="2">
    <source>
        <dbReference type="EMBL" id="MDR7303959.1"/>
    </source>
</evidence>
<organism evidence="2 3">
    <name type="scientific">Haloactinomyces albus</name>
    <dbReference type="NCBI Taxonomy" id="1352928"/>
    <lineage>
        <taxon>Bacteria</taxon>
        <taxon>Bacillati</taxon>
        <taxon>Actinomycetota</taxon>
        <taxon>Actinomycetes</taxon>
        <taxon>Actinopolysporales</taxon>
        <taxon>Actinopolysporaceae</taxon>
        <taxon>Haloactinomyces</taxon>
    </lineage>
</organism>
<name>A0AAE3ZJC1_9ACTN</name>
<gene>
    <name evidence="2" type="ORF">JOF55_004140</name>
</gene>
<dbReference type="InterPro" id="IPR011944">
    <property type="entry name" value="Steroid_delta5-4_isomerase"/>
</dbReference>
<dbReference type="NCBIfam" id="TIGR02246">
    <property type="entry name" value="SgcJ/EcaC family oxidoreductase"/>
    <property type="match status" value="1"/>
</dbReference>
<dbReference type="AlphaFoldDB" id="A0AAE3ZJC1"/>
<dbReference type="RefSeq" id="WP_310276896.1">
    <property type="nucleotide sequence ID" value="NZ_JAVDXW010000001.1"/>
</dbReference>
<dbReference type="Pfam" id="PF13577">
    <property type="entry name" value="SnoaL_4"/>
    <property type="match status" value="1"/>
</dbReference>
<dbReference type="Proteomes" id="UP001180845">
    <property type="component" value="Unassembled WGS sequence"/>
</dbReference>
<protein>
    <submittedName>
        <fullName evidence="2">Uncharacterized protein (TIGR02246 family)</fullName>
    </submittedName>
</protein>
<proteinExistence type="predicted"/>
<comment type="caution">
    <text evidence="2">The sequence shown here is derived from an EMBL/GenBank/DDBJ whole genome shotgun (WGS) entry which is preliminary data.</text>
</comment>
<accession>A0AAE3ZJC1</accession>
<reference evidence="2" key="1">
    <citation type="submission" date="2023-07" db="EMBL/GenBank/DDBJ databases">
        <title>Sequencing the genomes of 1000 actinobacteria strains.</title>
        <authorList>
            <person name="Klenk H.-P."/>
        </authorList>
    </citation>
    <scope>NUCLEOTIDE SEQUENCE</scope>
    <source>
        <strain evidence="2">DSM 45977</strain>
    </source>
</reference>
<sequence>MVLDLITIGWRYTMDFRRPTTTAPAQTPEEAYRQLRSLADESALRNLGALYSMAVDDHDIDTVVAMFAEDGSFTRAGHTVQGHTALRDFYIGMMDRYVTTLHIPNSHVITVDDDTATGILTGQAELSLNGTLMMAAYRYDDRYARQDGRWVFAARTLKFMYVVPIEQMPTSFGDSKRIRWPETPYAEADLPEALPTWDSYKC</sequence>